<feature type="transmembrane region" description="Helical" evidence="1">
    <location>
        <begin position="94"/>
        <end position="120"/>
    </location>
</feature>
<accession>A0A8H3GXJ7</accession>
<dbReference type="Proteomes" id="UP000663850">
    <property type="component" value="Unassembled WGS sequence"/>
</dbReference>
<proteinExistence type="predicted"/>
<gene>
    <name evidence="3" type="ORF">RDB_LOCUS62707</name>
</gene>
<dbReference type="EMBL" id="CAJMWZ010003199">
    <property type="protein sequence ID" value="CAE6471182.1"/>
    <property type="molecule type" value="Genomic_DNA"/>
</dbReference>
<comment type="caution">
    <text evidence="3">The sequence shown here is derived from an EMBL/GenBank/DDBJ whole genome shotgun (WGS) entry which is preliminary data.</text>
</comment>
<evidence type="ECO:0000313" key="3">
    <source>
        <dbReference type="EMBL" id="CAE6471182.1"/>
    </source>
</evidence>
<keyword evidence="1" id="KW-1133">Transmembrane helix</keyword>
<feature type="signal peptide" evidence="2">
    <location>
        <begin position="1"/>
        <end position="18"/>
    </location>
</feature>
<feature type="chain" id="PRO_5034848887" evidence="2">
    <location>
        <begin position="19"/>
        <end position="139"/>
    </location>
</feature>
<evidence type="ECO:0000256" key="2">
    <source>
        <dbReference type="SAM" id="SignalP"/>
    </source>
</evidence>
<protein>
    <submittedName>
        <fullName evidence="3">Uncharacterized protein</fullName>
    </submittedName>
</protein>
<dbReference type="AlphaFoldDB" id="A0A8H3GXJ7"/>
<organism evidence="3 4">
    <name type="scientific">Rhizoctonia solani</name>
    <dbReference type="NCBI Taxonomy" id="456999"/>
    <lineage>
        <taxon>Eukaryota</taxon>
        <taxon>Fungi</taxon>
        <taxon>Dikarya</taxon>
        <taxon>Basidiomycota</taxon>
        <taxon>Agaricomycotina</taxon>
        <taxon>Agaricomycetes</taxon>
        <taxon>Cantharellales</taxon>
        <taxon>Ceratobasidiaceae</taxon>
        <taxon>Rhizoctonia</taxon>
    </lineage>
</organism>
<keyword evidence="2" id="KW-0732">Signal</keyword>
<keyword evidence="1" id="KW-0472">Membrane</keyword>
<reference evidence="3" key="1">
    <citation type="submission" date="2021-01" db="EMBL/GenBank/DDBJ databases">
        <authorList>
            <person name="Kaushik A."/>
        </authorList>
    </citation>
    <scope>NUCLEOTIDE SEQUENCE</scope>
    <source>
        <strain evidence="3">Type strain: AG8-Rh-89/</strain>
    </source>
</reference>
<name>A0A8H3GXJ7_9AGAM</name>
<evidence type="ECO:0000313" key="4">
    <source>
        <dbReference type="Proteomes" id="UP000663850"/>
    </source>
</evidence>
<keyword evidence="1" id="KW-0812">Transmembrane</keyword>
<evidence type="ECO:0000256" key="1">
    <source>
        <dbReference type="SAM" id="Phobius"/>
    </source>
</evidence>
<sequence>MLFYLYAFLAFRLAVVFAWPVSPRSISKGGDNIDNTFSRRSYLRGVSPGPRWILEPNILSKRDTTNNLVDPAGNDIPDGDITSEDVSDILDDKYGLLAIVLGVAAAVLLLLIVLALLLAYHEQRKEAKYKELSDSDDGT</sequence>